<feature type="region of interest" description="Disordered" evidence="8">
    <location>
        <begin position="611"/>
        <end position="635"/>
    </location>
</feature>
<accession>A0A871R9E3</accession>
<proteinExistence type="predicted"/>
<evidence type="ECO:0000313" key="10">
    <source>
        <dbReference type="EMBL" id="QOU19231.1"/>
    </source>
</evidence>
<evidence type="ECO:0000256" key="8">
    <source>
        <dbReference type="SAM" id="MobiDB-lite"/>
    </source>
</evidence>
<dbReference type="GO" id="GO:0005634">
    <property type="term" value="C:nucleus"/>
    <property type="evidence" value="ECO:0007669"/>
    <property type="project" value="UniProtKB-SubCell"/>
</dbReference>
<dbReference type="Pfam" id="PF00172">
    <property type="entry name" value="Zn_clus"/>
    <property type="match status" value="1"/>
</dbReference>
<keyword evidence="3" id="KW-0862">Zinc</keyword>
<dbReference type="SMART" id="SM00066">
    <property type="entry name" value="GAL4"/>
    <property type="match status" value="1"/>
</dbReference>
<dbReference type="InterPro" id="IPR036864">
    <property type="entry name" value="Zn2-C6_fun-type_DNA-bd_sf"/>
</dbReference>
<dbReference type="PANTHER" id="PTHR31845:SF34">
    <property type="entry name" value="TRANSCRIPTIONAL ACTIVATOR OF PROTEASES PRTT"/>
    <property type="match status" value="1"/>
</dbReference>
<evidence type="ECO:0000259" key="9">
    <source>
        <dbReference type="PROSITE" id="PS50048"/>
    </source>
</evidence>
<dbReference type="PROSITE" id="PS00463">
    <property type="entry name" value="ZN2_CY6_FUNGAL_1"/>
    <property type="match status" value="1"/>
</dbReference>
<dbReference type="GO" id="GO:0000981">
    <property type="term" value="F:DNA-binding transcription factor activity, RNA polymerase II-specific"/>
    <property type="evidence" value="ECO:0007669"/>
    <property type="project" value="InterPro"/>
</dbReference>
<dbReference type="InterPro" id="IPR051089">
    <property type="entry name" value="prtT"/>
</dbReference>
<dbReference type="AlphaFoldDB" id="A0A871R9E3"/>
<dbReference type="KEGG" id="bbrx:BRETT_004452"/>
<gene>
    <name evidence="10" type="ORF">BRETT_004452</name>
</gene>
<evidence type="ECO:0000256" key="3">
    <source>
        <dbReference type="ARBA" id="ARBA00022833"/>
    </source>
</evidence>
<evidence type="ECO:0000256" key="7">
    <source>
        <dbReference type="ARBA" id="ARBA00023242"/>
    </source>
</evidence>
<reference evidence="10" key="2">
    <citation type="journal article" name="BMC Genomics">
        <title>New genome assemblies reveal patterns of domestication and adaptation across Brettanomyces (Dekkera) species.</title>
        <authorList>
            <person name="Roach M.J."/>
            <person name="Borneman A.R."/>
        </authorList>
    </citation>
    <scope>NUCLEOTIDE SEQUENCE</scope>
    <source>
        <strain evidence="10">UCD 2041</strain>
    </source>
</reference>
<keyword evidence="7" id="KW-0539">Nucleus</keyword>
<feature type="domain" description="Zn(2)-C6 fungal-type" evidence="9">
    <location>
        <begin position="31"/>
        <end position="63"/>
    </location>
</feature>
<dbReference type="EMBL" id="CP063133">
    <property type="protein sequence ID" value="QOU19231.1"/>
    <property type="molecule type" value="Genomic_DNA"/>
</dbReference>
<sequence>MSTINNSILSTLKEKPQRYKKHRKHTRAAKACSSCRTKKTRCLWVNGTVKCLRCLSLNIPCSLEKSHESVSNTGKEEGQREDSGIEIRGDRDKRLDEISDDVKSLIELFKRRVPTSRTEILPTLDIARNQSKFSESHIPINMTGDLNGVASASSMNMMAILAMKQSNGNAVGFENSLPRTILAGMGYVGTESAIRSTNPVITGILSRQEGTELLRIFTDRYGRWISFPESYKTENIYEKTLSRCPLLFTVMCALALKYGDPVLKERCYLRLLRVIKYDLSQTMLNPPLCLEYIQVLVILSLYGTNLSESLSVDLCLDSWELSSQALSIFMKMNRLGLYSRLYSVEDVEPEFNELTVHRIWNIMVLVHLAYCLLLGRKSNFSLAVLCTRDVSQFGMSTKFDYRIVSECSIYSAIYKFTILNASRQTTVEEIENWMHHWDFMFGKPLNQFIEIDFHWVWILLYLKEGGFTFNGQSLSFTVAGDASSSAEDSKLQAMEDHAYKILELIDTIKDDSYFAFLSDQIHLIVFFVSIVSIELLSYRINKSKELMTAVKESATGKVLVLLLRYIYRLRKVSTTNEHPFFKFSTILEQSLTSKFNKQDLEATGLYSENAGISGTPYTFEDPGDEEEEAQELGQL</sequence>
<dbReference type="Proteomes" id="UP000663131">
    <property type="component" value="Chromosome 5"/>
</dbReference>
<dbReference type="RefSeq" id="XP_041135724.1">
    <property type="nucleotide sequence ID" value="XM_041282948.1"/>
</dbReference>
<dbReference type="GO" id="GO:0008270">
    <property type="term" value="F:zinc ion binding"/>
    <property type="evidence" value="ECO:0007669"/>
    <property type="project" value="InterPro"/>
</dbReference>
<organism evidence="10 11">
    <name type="scientific">Dekkera bruxellensis</name>
    <name type="common">Brettanomyces custersii</name>
    <dbReference type="NCBI Taxonomy" id="5007"/>
    <lineage>
        <taxon>Eukaryota</taxon>
        <taxon>Fungi</taxon>
        <taxon>Dikarya</taxon>
        <taxon>Ascomycota</taxon>
        <taxon>Saccharomycotina</taxon>
        <taxon>Pichiomycetes</taxon>
        <taxon>Pichiales</taxon>
        <taxon>Pichiaceae</taxon>
        <taxon>Brettanomyces</taxon>
    </lineage>
</organism>
<keyword evidence="2" id="KW-0479">Metal-binding</keyword>
<dbReference type="OrthoDB" id="2595934at2759"/>
<dbReference type="GeneID" id="64576375"/>
<evidence type="ECO:0000256" key="2">
    <source>
        <dbReference type="ARBA" id="ARBA00022723"/>
    </source>
</evidence>
<keyword evidence="6" id="KW-0804">Transcription</keyword>
<feature type="compositionally biased region" description="Acidic residues" evidence="8">
    <location>
        <begin position="621"/>
        <end position="635"/>
    </location>
</feature>
<dbReference type="CDD" id="cd00067">
    <property type="entry name" value="GAL4"/>
    <property type="match status" value="1"/>
</dbReference>
<evidence type="ECO:0000256" key="4">
    <source>
        <dbReference type="ARBA" id="ARBA00023015"/>
    </source>
</evidence>
<evidence type="ECO:0000256" key="6">
    <source>
        <dbReference type="ARBA" id="ARBA00023163"/>
    </source>
</evidence>
<dbReference type="PROSITE" id="PS50048">
    <property type="entry name" value="ZN2_CY6_FUNGAL_2"/>
    <property type="match status" value="1"/>
</dbReference>
<dbReference type="SUPFAM" id="SSF57701">
    <property type="entry name" value="Zn2/Cys6 DNA-binding domain"/>
    <property type="match status" value="1"/>
</dbReference>
<dbReference type="InterPro" id="IPR001138">
    <property type="entry name" value="Zn2Cys6_DnaBD"/>
</dbReference>
<protein>
    <recommendedName>
        <fullName evidence="9">Zn(2)-C6 fungal-type domain-containing protein</fullName>
    </recommendedName>
</protein>
<dbReference type="CDD" id="cd12148">
    <property type="entry name" value="fungal_TF_MHR"/>
    <property type="match status" value="1"/>
</dbReference>
<name>A0A871R9E3_DEKBR</name>
<evidence type="ECO:0000313" key="11">
    <source>
        <dbReference type="Proteomes" id="UP000663131"/>
    </source>
</evidence>
<dbReference type="PANTHER" id="PTHR31845">
    <property type="entry name" value="FINGER DOMAIN PROTEIN, PUTATIVE-RELATED"/>
    <property type="match status" value="1"/>
</dbReference>
<keyword evidence="5" id="KW-0238">DNA-binding</keyword>
<keyword evidence="4" id="KW-0805">Transcription regulation</keyword>
<comment type="subcellular location">
    <subcellularLocation>
        <location evidence="1">Nucleus</location>
    </subcellularLocation>
</comment>
<dbReference type="GO" id="GO:0000976">
    <property type="term" value="F:transcription cis-regulatory region binding"/>
    <property type="evidence" value="ECO:0007669"/>
    <property type="project" value="TreeGrafter"/>
</dbReference>
<dbReference type="Gene3D" id="4.10.240.10">
    <property type="entry name" value="Zn(2)-C6 fungal-type DNA-binding domain"/>
    <property type="match status" value="1"/>
</dbReference>
<feature type="region of interest" description="Disordered" evidence="8">
    <location>
        <begin position="66"/>
        <end position="92"/>
    </location>
</feature>
<evidence type="ECO:0000256" key="5">
    <source>
        <dbReference type="ARBA" id="ARBA00023125"/>
    </source>
</evidence>
<evidence type="ECO:0000256" key="1">
    <source>
        <dbReference type="ARBA" id="ARBA00004123"/>
    </source>
</evidence>
<reference evidence="10" key="1">
    <citation type="submission" date="2020-10" db="EMBL/GenBank/DDBJ databases">
        <authorList>
            <person name="Palmer J.M."/>
        </authorList>
    </citation>
    <scope>NUCLEOTIDE SEQUENCE</scope>
    <source>
        <strain evidence="10">UCD 2041</strain>
    </source>
</reference>